<reference evidence="3 4" key="1">
    <citation type="submission" date="2023-11" db="EMBL/GenBank/DDBJ databases">
        <title>The common occurrence of Acinetobacte faecalis in cattle feces and its emended description.</title>
        <authorList>
            <person name="Kyselkova M."/>
            <person name="Xanthopoulou K."/>
            <person name="Shestivska V."/>
            <person name="Spanelova P."/>
            <person name="Maixnerova M."/>
            <person name="Higgins P.G."/>
            <person name="Nemec A."/>
        </authorList>
    </citation>
    <scope>NUCLEOTIDE SEQUENCE [LARGE SCALE GENOMIC DNA]</scope>
    <source>
        <strain evidence="3 4">ANC 7483</strain>
    </source>
</reference>
<dbReference type="EC" id="1.-.-.-" evidence="3"/>
<dbReference type="CDD" id="cd05289">
    <property type="entry name" value="MDR_like_2"/>
    <property type="match status" value="1"/>
</dbReference>
<dbReference type="InterPro" id="IPR002364">
    <property type="entry name" value="Quin_OxRdtase/zeta-crystal_CS"/>
</dbReference>
<dbReference type="GO" id="GO:0016491">
    <property type="term" value="F:oxidoreductase activity"/>
    <property type="evidence" value="ECO:0007669"/>
    <property type="project" value="UniProtKB-KW"/>
</dbReference>
<dbReference type="Pfam" id="PF08240">
    <property type="entry name" value="ADH_N"/>
    <property type="match status" value="1"/>
</dbReference>
<dbReference type="InterPro" id="IPR011032">
    <property type="entry name" value="GroES-like_sf"/>
</dbReference>
<dbReference type="GO" id="GO:0008270">
    <property type="term" value="F:zinc ion binding"/>
    <property type="evidence" value="ECO:0007669"/>
    <property type="project" value="InterPro"/>
</dbReference>
<sequence>MKAIQFSQYGKANVLEIKDVKIPTINAGQILVQVKAFGINPIDWKLRSGAMKAFIPLPLPFILGSEVSGIVMKVSDDVKHIKVGDNVYGRTQHAYAEYVSMDADKTQIIPAFLNFAEAASLPSGSQVAYSALKTMGNIQKNQKVLIHAGAGGVGTAAIQIAKYFGAHVTTTVSTSNIHLAKQLGADEIIDYRATSITTLEKDFDLILDSVGGQTQIDSWELLKENGTLVTLVSDESAQFTPSPNKKFNFMRGVQGKSSTEVNQLIELRKIKPIIDQVYDFNDIAAAHIKSETGHVSGKLVIVI</sequence>
<dbReference type="SUPFAM" id="SSF51735">
    <property type="entry name" value="NAD(P)-binding Rossmann-fold domains"/>
    <property type="match status" value="1"/>
</dbReference>
<evidence type="ECO:0000259" key="2">
    <source>
        <dbReference type="SMART" id="SM00829"/>
    </source>
</evidence>
<keyword evidence="1 3" id="KW-0560">Oxidoreductase</keyword>
<organism evidence="3 4">
    <name type="scientific">Acinetobacter faecalis</name>
    <dbReference type="NCBI Taxonomy" id="2665161"/>
    <lineage>
        <taxon>Bacteria</taxon>
        <taxon>Pseudomonadati</taxon>
        <taxon>Pseudomonadota</taxon>
        <taxon>Gammaproteobacteria</taxon>
        <taxon>Moraxellales</taxon>
        <taxon>Moraxellaceae</taxon>
        <taxon>Acinetobacter</taxon>
    </lineage>
</organism>
<comment type="caution">
    <text evidence="3">The sequence shown here is derived from an EMBL/GenBank/DDBJ whole genome shotgun (WGS) entry which is preliminary data.</text>
</comment>
<dbReference type="PANTHER" id="PTHR11695">
    <property type="entry name" value="ALCOHOL DEHYDROGENASE RELATED"/>
    <property type="match status" value="1"/>
</dbReference>
<evidence type="ECO:0000313" key="3">
    <source>
        <dbReference type="EMBL" id="MDY6486523.1"/>
    </source>
</evidence>
<evidence type="ECO:0000256" key="1">
    <source>
        <dbReference type="ARBA" id="ARBA00023002"/>
    </source>
</evidence>
<dbReference type="Proteomes" id="UP001278995">
    <property type="component" value="Unassembled WGS sequence"/>
</dbReference>
<dbReference type="Gene3D" id="3.40.50.720">
    <property type="entry name" value="NAD(P)-binding Rossmann-like Domain"/>
    <property type="match status" value="1"/>
</dbReference>
<dbReference type="PANTHER" id="PTHR11695:SF294">
    <property type="entry name" value="RETICULON-4-INTERACTING PROTEIN 1, MITOCHONDRIAL"/>
    <property type="match status" value="1"/>
</dbReference>
<dbReference type="Pfam" id="PF13602">
    <property type="entry name" value="ADH_zinc_N_2"/>
    <property type="match status" value="1"/>
</dbReference>
<dbReference type="EMBL" id="JAXHPL010000017">
    <property type="protein sequence ID" value="MDY6486523.1"/>
    <property type="molecule type" value="Genomic_DNA"/>
</dbReference>
<feature type="domain" description="Enoyl reductase (ER)" evidence="2">
    <location>
        <begin position="10"/>
        <end position="301"/>
    </location>
</feature>
<accession>A0AB35UVU3</accession>
<dbReference type="InterPro" id="IPR036291">
    <property type="entry name" value="NAD(P)-bd_dom_sf"/>
</dbReference>
<name>A0AB35UVU3_9GAMM</name>
<dbReference type="PROSITE" id="PS01162">
    <property type="entry name" value="QOR_ZETA_CRYSTAL"/>
    <property type="match status" value="1"/>
</dbReference>
<protein>
    <submittedName>
        <fullName evidence="3">NADP-dependent oxidoreductase</fullName>
        <ecNumber evidence="3">1.-.-.-</ecNumber>
    </submittedName>
</protein>
<evidence type="ECO:0000313" key="4">
    <source>
        <dbReference type="Proteomes" id="UP001278995"/>
    </source>
</evidence>
<dbReference type="InterPro" id="IPR050700">
    <property type="entry name" value="YIM1/Zinc_Alcohol_DH_Fams"/>
</dbReference>
<dbReference type="SUPFAM" id="SSF50129">
    <property type="entry name" value="GroES-like"/>
    <property type="match status" value="1"/>
</dbReference>
<dbReference type="RefSeq" id="WP_321099404.1">
    <property type="nucleotide sequence ID" value="NZ_JAXHPL010000017.1"/>
</dbReference>
<proteinExistence type="predicted"/>
<dbReference type="AlphaFoldDB" id="A0AB35UVU3"/>
<dbReference type="InterPro" id="IPR013154">
    <property type="entry name" value="ADH-like_N"/>
</dbReference>
<gene>
    <name evidence="3" type="ORF">SKM51_04825</name>
</gene>
<dbReference type="Gene3D" id="3.90.180.10">
    <property type="entry name" value="Medium-chain alcohol dehydrogenases, catalytic domain"/>
    <property type="match status" value="1"/>
</dbReference>
<dbReference type="InterPro" id="IPR020843">
    <property type="entry name" value="ER"/>
</dbReference>
<dbReference type="SMART" id="SM00829">
    <property type="entry name" value="PKS_ER"/>
    <property type="match status" value="1"/>
</dbReference>